<reference evidence="1 2" key="1">
    <citation type="journal article" date="2019" name="Microbiol. Resour. Announc.">
        <title>Draft Genome Sequence of the Most Traditional epsilon-Poly-l-Lysine Producer, Streptomyces albulus NBRC14147.</title>
        <authorList>
            <person name="Yamanaka K."/>
            <person name="Hamano Y."/>
        </authorList>
    </citation>
    <scope>NUCLEOTIDE SEQUENCE [LARGE SCALE GENOMIC DNA]</scope>
    <source>
        <strain evidence="1 2">NBRC 14147</strain>
    </source>
</reference>
<evidence type="ECO:0000313" key="1">
    <source>
        <dbReference type="EMBL" id="GCB91096.1"/>
    </source>
</evidence>
<sequence>MTDATPRLLPWSSPDGKPSYVLGDGTGMVSRLADDIEEAQLCLADGLVEDARRLLDARNWTTGELHLLTVELAESLVEIHRIAASRGARLRTASPADRPT</sequence>
<organism evidence="1 2">
    <name type="scientific">Streptomyces noursei</name>
    <name type="common">Streptomyces albulus</name>
    <dbReference type="NCBI Taxonomy" id="1971"/>
    <lineage>
        <taxon>Bacteria</taxon>
        <taxon>Bacillati</taxon>
        <taxon>Actinomycetota</taxon>
        <taxon>Actinomycetes</taxon>
        <taxon>Kitasatosporales</taxon>
        <taxon>Streptomycetaceae</taxon>
        <taxon>Streptomyces</taxon>
    </lineage>
</organism>
<dbReference type="RefSeq" id="WP_020931310.1">
    <property type="nucleotide sequence ID" value="NZ_BHXC01000006.1"/>
</dbReference>
<gene>
    <name evidence="1" type="ORF">SALB_03811</name>
</gene>
<name>A0A401R0F0_STRNR</name>
<protein>
    <submittedName>
        <fullName evidence="1">Uncharacterized protein</fullName>
    </submittedName>
</protein>
<dbReference type="EMBL" id="BHXC01000006">
    <property type="protein sequence ID" value="GCB91096.1"/>
    <property type="molecule type" value="Genomic_DNA"/>
</dbReference>
<proteinExistence type="predicted"/>
<evidence type="ECO:0000313" key="2">
    <source>
        <dbReference type="Proteomes" id="UP000288351"/>
    </source>
</evidence>
<dbReference type="AlphaFoldDB" id="A0A401R0F0"/>
<dbReference type="Proteomes" id="UP000288351">
    <property type="component" value="Unassembled WGS sequence"/>
</dbReference>
<comment type="caution">
    <text evidence="1">The sequence shown here is derived from an EMBL/GenBank/DDBJ whole genome shotgun (WGS) entry which is preliminary data.</text>
</comment>
<accession>A0A401R0F0</accession>